<dbReference type="GO" id="GO:0016604">
    <property type="term" value="C:nuclear body"/>
    <property type="evidence" value="ECO:0007669"/>
    <property type="project" value="TreeGrafter"/>
</dbReference>
<dbReference type="InterPro" id="IPR012677">
    <property type="entry name" value="Nucleotide-bd_a/b_plait_sf"/>
</dbReference>
<dbReference type="PANTHER" id="PTHR13165:SF0">
    <property type="entry name" value="SERRATE RNA EFFECTOR MOLECULE HOMOLOG"/>
    <property type="match status" value="1"/>
</dbReference>
<dbReference type="SUPFAM" id="SSF54928">
    <property type="entry name" value="RNA-binding domain, RBD"/>
    <property type="match status" value="1"/>
</dbReference>
<feature type="region of interest" description="Disordered" evidence="6">
    <location>
        <begin position="431"/>
        <end position="450"/>
    </location>
</feature>
<evidence type="ECO:0000313" key="10">
    <source>
        <dbReference type="Proteomes" id="UP000789739"/>
    </source>
</evidence>
<reference evidence="9" key="1">
    <citation type="submission" date="2021-06" db="EMBL/GenBank/DDBJ databases">
        <authorList>
            <person name="Kallberg Y."/>
            <person name="Tangrot J."/>
            <person name="Rosling A."/>
        </authorList>
    </citation>
    <scope>NUCLEOTIDE SEQUENCE</scope>
    <source>
        <strain evidence="9">BR232B</strain>
    </source>
</reference>
<dbReference type="Pfam" id="PF12066">
    <property type="entry name" value="SERRATE_Ars2_N"/>
    <property type="match status" value="1"/>
</dbReference>
<evidence type="ECO:0000313" key="9">
    <source>
        <dbReference type="EMBL" id="CAG8486013.1"/>
    </source>
</evidence>
<dbReference type="EMBL" id="CAJVPI010000129">
    <property type="protein sequence ID" value="CAG8486013.1"/>
    <property type="molecule type" value="Genomic_DNA"/>
</dbReference>
<gene>
    <name evidence="9" type="ORF">PBRASI_LOCUS1835</name>
</gene>
<accession>A0A9N8ZFG5</accession>
<dbReference type="InterPro" id="IPR000504">
    <property type="entry name" value="RRM_dom"/>
</dbReference>
<dbReference type="InterPro" id="IPR039727">
    <property type="entry name" value="SE/Ars2"/>
</dbReference>
<dbReference type="SMART" id="SM01173">
    <property type="entry name" value="DUF4187"/>
    <property type="match status" value="1"/>
</dbReference>
<dbReference type="Proteomes" id="UP000789739">
    <property type="component" value="Unassembled WGS sequence"/>
</dbReference>
<organism evidence="9 10">
    <name type="scientific">Paraglomus brasilianum</name>
    <dbReference type="NCBI Taxonomy" id="144538"/>
    <lineage>
        <taxon>Eukaryota</taxon>
        <taxon>Fungi</taxon>
        <taxon>Fungi incertae sedis</taxon>
        <taxon>Mucoromycota</taxon>
        <taxon>Glomeromycotina</taxon>
        <taxon>Glomeromycetes</taxon>
        <taxon>Paraglomerales</taxon>
        <taxon>Paraglomeraceae</taxon>
        <taxon>Paraglomus</taxon>
    </lineage>
</organism>
<dbReference type="GO" id="GO:0016070">
    <property type="term" value="P:RNA metabolic process"/>
    <property type="evidence" value="ECO:0007669"/>
    <property type="project" value="UniProtKB-ARBA"/>
</dbReference>
<evidence type="ECO:0000256" key="1">
    <source>
        <dbReference type="ARBA" id="ARBA00004123"/>
    </source>
</evidence>
<comment type="subcellular location">
    <subcellularLocation>
        <location evidence="1">Nucleus</location>
    </subcellularLocation>
</comment>
<dbReference type="Pfam" id="PF13821">
    <property type="entry name" value="DUF4187"/>
    <property type="match status" value="1"/>
</dbReference>
<keyword evidence="4" id="KW-0479">Metal-binding</keyword>
<dbReference type="PROSITE" id="PS50157">
    <property type="entry name" value="ZINC_FINGER_C2H2_2"/>
    <property type="match status" value="1"/>
</dbReference>
<evidence type="ECO:0000256" key="3">
    <source>
        <dbReference type="ARBA" id="ARBA00023242"/>
    </source>
</evidence>
<sequence>MELENKITEVFMLFIIAILFFADIDSTLDRRFKRRRSLSPRRPEGALGGDLYIPDYEKDGYAPGPRYGKPTEMRYPPPPYPVMPMGFNVPPPQLMPPGGPLMPMDWTGPPGRQEPPKDPAELDFLVTYKYFVDYLMYKNPNTRYDDEELHRKYSTYKEEFGFRQLRTFFETHKEEEWFLEKYEPKHLKPRIDEANELKKKLFEKFVEELDEGKFDDISNDTVESVEVKLEESVSEQKNEQEEESNRLFIKSVPPTISRSKIIEMCERVEGFKYLALSEPNPQKKFHRLGWIVFTEETDMDEAFKQLNEQKIDDFIFYLARHKSHSGPVRNRIAPETATTPERLKKDLERIEELISKLDNDLGIVGAKEKIKDRLERLTENVDDENTRIKKSLDLHMEYLRRTHLFCYYCGSDSDSVEEFTRKCPGRHLRKSAVTNETKAPSKNPKEKSNSAAQWIKTLDNKIDLKLHPQEFLEKIGALGGKKMETEIDNLVRDNTAEMEPGVKFRCKLCGKLFKGQEFVRKHINLKHNDKLEEVRNDCAFFNNYVLDPNHLLPTTPPNPTAGLLVPQNNPPVPPNPFPVIPNGPPPPFLGFNFPLMGAAAGTPHDQIPRIGFDDRGDMRDRSGGRRSPGKKLPPSRSRLNDANMSFDPRQVKSYVDLDAPAEGDIEIKY</sequence>
<keyword evidence="3" id="KW-0539">Nucleus</keyword>
<evidence type="ECO:0000256" key="6">
    <source>
        <dbReference type="SAM" id="MobiDB-lite"/>
    </source>
</evidence>
<keyword evidence="7" id="KW-0472">Membrane</keyword>
<dbReference type="GO" id="GO:0031047">
    <property type="term" value="P:regulatory ncRNA-mediated gene silencing"/>
    <property type="evidence" value="ECO:0007669"/>
    <property type="project" value="UniProtKB-ARBA"/>
</dbReference>
<dbReference type="GO" id="GO:0008270">
    <property type="term" value="F:zinc ion binding"/>
    <property type="evidence" value="ECO:0007669"/>
    <property type="project" value="UniProtKB-KW"/>
</dbReference>
<evidence type="ECO:0000256" key="5">
    <source>
        <dbReference type="SAM" id="Coils"/>
    </source>
</evidence>
<keyword evidence="5" id="KW-0175">Coiled coil</keyword>
<dbReference type="Pfam" id="PF00076">
    <property type="entry name" value="RRM_1"/>
    <property type="match status" value="1"/>
</dbReference>
<feature type="domain" description="C2H2-type" evidence="8">
    <location>
        <begin position="504"/>
        <end position="532"/>
    </location>
</feature>
<keyword evidence="7" id="KW-1133">Transmembrane helix</keyword>
<dbReference type="PROSITE" id="PS00028">
    <property type="entry name" value="ZINC_FINGER_C2H2_1"/>
    <property type="match status" value="1"/>
</dbReference>
<proteinExistence type="inferred from homology"/>
<comment type="similarity">
    <text evidence="2">Belongs to the ARS2 family.</text>
</comment>
<evidence type="ECO:0000259" key="8">
    <source>
        <dbReference type="PROSITE" id="PS50157"/>
    </source>
</evidence>
<dbReference type="Pfam" id="PF04959">
    <property type="entry name" value="ARS2"/>
    <property type="match status" value="1"/>
</dbReference>
<dbReference type="InterPro" id="IPR007042">
    <property type="entry name" value="SERRATE/Ars2_C"/>
</dbReference>
<keyword evidence="7" id="KW-0812">Transmembrane</keyword>
<dbReference type="InterPro" id="IPR021933">
    <property type="entry name" value="SERRATE/Ars2_N"/>
</dbReference>
<dbReference type="OrthoDB" id="342064at2759"/>
<keyword evidence="4" id="KW-0862">Zinc</keyword>
<dbReference type="InterPro" id="IPR025239">
    <property type="entry name" value="DUF4187"/>
</dbReference>
<feature type="region of interest" description="Disordered" evidence="6">
    <location>
        <begin position="602"/>
        <end position="647"/>
    </location>
</feature>
<dbReference type="PANTHER" id="PTHR13165">
    <property type="entry name" value="ARSENITE-RESISTANCE PROTEIN 2"/>
    <property type="match status" value="1"/>
</dbReference>
<keyword evidence="10" id="KW-1185">Reference proteome</keyword>
<evidence type="ECO:0000256" key="2">
    <source>
        <dbReference type="ARBA" id="ARBA00005407"/>
    </source>
</evidence>
<evidence type="ECO:0000256" key="7">
    <source>
        <dbReference type="SAM" id="Phobius"/>
    </source>
</evidence>
<dbReference type="InterPro" id="IPR035979">
    <property type="entry name" value="RBD_domain_sf"/>
</dbReference>
<dbReference type="GO" id="GO:0003723">
    <property type="term" value="F:RNA binding"/>
    <property type="evidence" value="ECO:0007669"/>
    <property type="project" value="InterPro"/>
</dbReference>
<dbReference type="InterPro" id="IPR013087">
    <property type="entry name" value="Znf_C2H2_type"/>
</dbReference>
<evidence type="ECO:0000256" key="4">
    <source>
        <dbReference type="PROSITE-ProRule" id="PRU00042"/>
    </source>
</evidence>
<feature type="transmembrane region" description="Helical" evidence="7">
    <location>
        <begin position="6"/>
        <end position="28"/>
    </location>
</feature>
<protein>
    <submittedName>
        <fullName evidence="9">98_t:CDS:1</fullName>
    </submittedName>
</protein>
<feature type="compositionally biased region" description="Basic and acidic residues" evidence="6">
    <location>
        <begin position="611"/>
        <end position="623"/>
    </location>
</feature>
<keyword evidence="4" id="KW-0863">Zinc-finger</keyword>
<dbReference type="Gene3D" id="3.30.70.330">
    <property type="match status" value="1"/>
</dbReference>
<dbReference type="AlphaFoldDB" id="A0A9N8ZFG5"/>
<comment type="caution">
    <text evidence="9">The sequence shown here is derived from an EMBL/GenBank/DDBJ whole genome shotgun (WGS) entry which is preliminary data.</text>
</comment>
<feature type="coiled-coil region" evidence="5">
    <location>
        <begin position="367"/>
        <end position="394"/>
    </location>
</feature>
<name>A0A9N8ZFG5_9GLOM</name>